<proteinExistence type="inferred from homology"/>
<evidence type="ECO:0000259" key="6">
    <source>
        <dbReference type="Pfam" id="PF05920"/>
    </source>
</evidence>
<evidence type="ECO:0000256" key="1">
    <source>
        <dbReference type="ARBA" id="ARBA00005800"/>
    </source>
</evidence>
<dbReference type="Gene3D" id="1.10.10.60">
    <property type="entry name" value="Homeodomain-like"/>
    <property type="match status" value="1"/>
</dbReference>
<dbReference type="InterPro" id="IPR008422">
    <property type="entry name" value="KN_HD"/>
</dbReference>
<feature type="domain" description="KN homeodomain" evidence="6">
    <location>
        <begin position="149"/>
        <end position="187"/>
    </location>
</feature>
<feature type="compositionally biased region" description="Basic and acidic residues" evidence="5">
    <location>
        <begin position="365"/>
        <end position="377"/>
    </location>
</feature>
<dbReference type="EMBL" id="HQ188441">
    <property type="protein sequence ID" value="ADN97184.1"/>
    <property type="molecule type" value="Genomic_DNA"/>
</dbReference>
<reference evidence="7" key="1">
    <citation type="journal article" date="2011" name="Eukaryot. Cell">
        <title>A single mating-type locus composed of homeodomain genes promotes nuclear migration and heterokaryosis in the white-rot fungus Phanerochaete chrysosporium.</title>
        <authorList>
            <person name="James T.Y."/>
            <person name="Lee M."/>
            <person name="van Diepen L.T."/>
        </authorList>
    </citation>
    <scope>NUCLEOTIDE SEQUENCE</scope>
    <source>
        <strain evidence="7">Gold-9-419-4</strain>
    </source>
</reference>
<feature type="compositionally biased region" description="Low complexity" evidence="5">
    <location>
        <begin position="323"/>
        <end position="332"/>
    </location>
</feature>
<dbReference type="Pfam" id="PF05920">
    <property type="entry name" value="Homeobox_KN"/>
    <property type="match status" value="1"/>
</dbReference>
<keyword evidence="3" id="KW-0371">Homeobox</keyword>
<name>E7DAI0_PHACH</name>
<dbReference type="GO" id="GO:0003677">
    <property type="term" value="F:DNA binding"/>
    <property type="evidence" value="ECO:0007669"/>
    <property type="project" value="UniProtKB-KW"/>
</dbReference>
<organism evidence="7">
    <name type="scientific">Phanerodontia chrysosporium</name>
    <name type="common">White-rot fungus</name>
    <name type="synonym">Sporotrichum pruinosum</name>
    <dbReference type="NCBI Taxonomy" id="2822231"/>
    <lineage>
        <taxon>Eukaryota</taxon>
        <taxon>Fungi</taxon>
        <taxon>Dikarya</taxon>
        <taxon>Basidiomycota</taxon>
        <taxon>Agaricomycotina</taxon>
        <taxon>Agaricomycetes</taxon>
        <taxon>Polyporales</taxon>
        <taxon>Phanerochaetaceae</taxon>
        <taxon>Phanerodontia</taxon>
    </lineage>
</organism>
<evidence type="ECO:0000256" key="4">
    <source>
        <dbReference type="ARBA" id="ARBA00023242"/>
    </source>
</evidence>
<dbReference type="AlphaFoldDB" id="E7DAI0"/>
<keyword evidence="4" id="KW-0539">Nucleus</keyword>
<sequence length="616" mass="67612">MHLSATSLRRRLLKAERDFFSICASGDDAALTTFETTWDALCLDFESALARGTVDDSLQRVAQSVFHSVAVSGENLAEAQEAANALQATLMIEVEDMLAQLTIHDLVEPSSSQLDPTLLMPRRTRRANPELKRAFAPGVLPIYPQAYGWLSDNLHNPYPDSTLKLAMAKLEGVSLRTMDDWFKAVRRIGWVEFVKRHFKGSRALAVAAAQLIFEQSNCGATISREVAADLLAIKSRLASLPSEQPLAQPLLPIPPTSSSPIHPSRPLSSAAKSSIRRSSLFDSMDSHVPRLPSPPSRLPSLVFVSSDSDDDERWSPPTPATPPALHLTAQPTRHSKRSCEQGQECPSAPLRSTPANDRAAVSSFDYDRSSSQRRDMNKATVTRKRRRSDAATGPPAKRVAVRKNPRPSASSPVARGQVPRNANTGMHAKFPTIEQVRTCHNLVATEGSGVTVDIEPSNSSVEPTEVSLLPAYFSPPIDDSVRPTICRQMLGDILASFPTTPNEAVASDQVTISELPHPFGNLPVHQRQDFDNLLGLNMGELCSQFDEGPWVATCESRTITQHLNRALTTSYVSHVATHLRKPMDTVMMQHTLLSNNPRLIQDALHSLCLLPHMRRS</sequence>
<dbReference type="VEuPathDB" id="FungiDB:AGR57_12117"/>
<feature type="region of interest" description="Disordered" evidence="5">
    <location>
        <begin position="246"/>
        <end position="269"/>
    </location>
</feature>
<feature type="compositionally biased region" description="Low complexity" evidence="5">
    <location>
        <begin position="258"/>
        <end position="269"/>
    </location>
</feature>
<evidence type="ECO:0000313" key="7">
    <source>
        <dbReference type="EMBL" id="ADN97184.1"/>
    </source>
</evidence>
<dbReference type="GO" id="GO:0006355">
    <property type="term" value="P:regulation of DNA-templated transcription"/>
    <property type="evidence" value="ECO:0007669"/>
    <property type="project" value="InterPro"/>
</dbReference>
<keyword evidence="2" id="KW-0238">DNA-binding</keyword>
<evidence type="ECO:0000256" key="3">
    <source>
        <dbReference type="ARBA" id="ARBA00023155"/>
    </source>
</evidence>
<protein>
    <submittedName>
        <fullName evidence="7">A1 mating-type protein</fullName>
    </submittedName>
</protein>
<comment type="similarity">
    <text evidence="1">Belongs to the TALE/M-ATYP homeobox family.</text>
</comment>
<accession>E7DAI0</accession>
<evidence type="ECO:0000256" key="5">
    <source>
        <dbReference type="SAM" id="MobiDB-lite"/>
    </source>
</evidence>
<feature type="region of interest" description="Disordered" evidence="5">
    <location>
        <begin position="285"/>
        <end position="424"/>
    </location>
</feature>
<evidence type="ECO:0000256" key="2">
    <source>
        <dbReference type="ARBA" id="ARBA00023125"/>
    </source>
</evidence>